<organism evidence="1 2">
    <name type="scientific">Rhododendron molle</name>
    <name type="common">Chinese azalea</name>
    <name type="synonym">Azalea mollis</name>
    <dbReference type="NCBI Taxonomy" id="49168"/>
    <lineage>
        <taxon>Eukaryota</taxon>
        <taxon>Viridiplantae</taxon>
        <taxon>Streptophyta</taxon>
        <taxon>Embryophyta</taxon>
        <taxon>Tracheophyta</taxon>
        <taxon>Spermatophyta</taxon>
        <taxon>Magnoliopsida</taxon>
        <taxon>eudicotyledons</taxon>
        <taxon>Gunneridae</taxon>
        <taxon>Pentapetalae</taxon>
        <taxon>asterids</taxon>
        <taxon>Ericales</taxon>
        <taxon>Ericaceae</taxon>
        <taxon>Ericoideae</taxon>
        <taxon>Rhodoreae</taxon>
        <taxon>Rhododendron</taxon>
    </lineage>
</organism>
<sequence>MVACLKWELLELSFSRSWWFHVGGREAEEDDGWWEVGAPRAWFQSMGRRLRKMMAAKDQSWSLDLMIDSSGERSLHTLILFQVRPPFLALFSVVLRCSSFVVKLDSPSSVEVADPKWVAQGEFICVRLIGFSCINLHSPIIEDFALYSLVLQNKVFRDLFNSSASLYPRFSVTTLMSKGFINFSILNAEELTEEEEVSMRHSSSIRVSSDRVSQAVLNLPLLRPLHRGVPVGARSFLFRIFPLLSLMKNWPPLGLGIRFRRLSPLGNPPDLSEVILLLKTRRASTLGL</sequence>
<accession>A0ACC0P3Y6</accession>
<dbReference type="Proteomes" id="UP001062846">
    <property type="component" value="Chromosome 4"/>
</dbReference>
<comment type="caution">
    <text evidence="1">The sequence shown here is derived from an EMBL/GenBank/DDBJ whole genome shotgun (WGS) entry which is preliminary data.</text>
</comment>
<keyword evidence="2" id="KW-1185">Reference proteome</keyword>
<evidence type="ECO:0000313" key="1">
    <source>
        <dbReference type="EMBL" id="KAI8559876.1"/>
    </source>
</evidence>
<reference evidence="1" key="1">
    <citation type="submission" date="2022-02" db="EMBL/GenBank/DDBJ databases">
        <title>Plant Genome Project.</title>
        <authorList>
            <person name="Zhang R.-G."/>
        </authorList>
    </citation>
    <scope>NUCLEOTIDE SEQUENCE</scope>
    <source>
        <strain evidence="1">AT1</strain>
    </source>
</reference>
<proteinExistence type="predicted"/>
<evidence type="ECO:0000313" key="2">
    <source>
        <dbReference type="Proteomes" id="UP001062846"/>
    </source>
</evidence>
<protein>
    <submittedName>
        <fullName evidence="1">Uncharacterized protein</fullName>
    </submittedName>
</protein>
<dbReference type="EMBL" id="CM046391">
    <property type="protein sequence ID" value="KAI8559876.1"/>
    <property type="molecule type" value="Genomic_DNA"/>
</dbReference>
<gene>
    <name evidence="1" type="ORF">RHMOL_Rhmol04G0209600</name>
</gene>
<name>A0ACC0P3Y6_RHOML</name>